<feature type="domain" description="Polysaccharide lyase family 8 central" evidence="6">
    <location>
        <begin position="629"/>
        <end position="875"/>
    </location>
</feature>
<dbReference type="SUPFAM" id="SSF49785">
    <property type="entry name" value="Galactose-binding domain-like"/>
    <property type="match status" value="1"/>
</dbReference>
<evidence type="ECO:0000256" key="4">
    <source>
        <dbReference type="PIRSR" id="PIRSR034515-1"/>
    </source>
</evidence>
<evidence type="ECO:0000256" key="5">
    <source>
        <dbReference type="PIRSR" id="PIRSR034515-3"/>
    </source>
</evidence>
<dbReference type="InterPro" id="IPR003159">
    <property type="entry name" value="Lyase_8_central_dom"/>
</dbReference>
<dbReference type="AlphaFoldDB" id="A0A1T4U6T6"/>
<dbReference type="InterPro" id="IPR039174">
    <property type="entry name" value="Chondroitin_ABC_lyase"/>
</dbReference>
<dbReference type="InterPro" id="IPR014718">
    <property type="entry name" value="GH-type_carb-bd"/>
</dbReference>
<dbReference type="InterPro" id="IPR015177">
    <property type="entry name" value="Lyase_catalyt"/>
</dbReference>
<keyword evidence="5" id="KW-0106">Calcium</keyword>
<comment type="function">
    <text evidence="3">Broad-specificity glycosaminoglycan lyase.</text>
</comment>
<feature type="binding site" evidence="5">
    <location>
        <position position="186"/>
    </location>
    <ligand>
        <name>Ca(2+)</name>
        <dbReference type="ChEBI" id="CHEBI:29108"/>
    </ligand>
</feature>
<protein>
    <recommendedName>
        <fullName evidence="3">Chondroitin sulfate ABC lyase</fullName>
    </recommendedName>
    <alternativeName>
        <fullName evidence="3">Chondroitin ABC eliminase</fullName>
    </alternativeName>
    <alternativeName>
        <fullName evidence="3">Chondroitin ABC lyase</fullName>
    </alternativeName>
    <alternativeName>
        <fullName evidence="3">Chondroitinase ABC</fullName>
    </alternativeName>
</protein>
<accession>A0A1T4U6T6</accession>
<dbReference type="Pfam" id="PF09092">
    <property type="entry name" value="Lyase_N"/>
    <property type="match status" value="1"/>
</dbReference>
<evidence type="ECO:0000256" key="2">
    <source>
        <dbReference type="ARBA" id="ARBA00023239"/>
    </source>
</evidence>
<dbReference type="InterPro" id="IPR015176">
    <property type="entry name" value="Lyase_N"/>
</dbReference>
<dbReference type="GO" id="GO:0030246">
    <property type="term" value="F:carbohydrate binding"/>
    <property type="evidence" value="ECO:0007669"/>
    <property type="project" value="InterPro"/>
</dbReference>
<dbReference type="Pfam" id="PF02278">
    <property type="entry name" value="Lyase_8"/>
    <property type="match status" value="1"/>
</dbReference>
<gene>
    <name evidence="9" type="primary">chonabc</name>
    <name evidence="9" type="ORF">CZ814_02780</name>
</gene>
<dbReference type="GO" id="GO:0006027">
    <property type="term" value="P:glycosaminoglycan catabolic process"/>
    <property type="evidence" value="ECO:0007669"/>
    <property type="project" value="InterPro"/>
</dbReference>
<evidence type="ECO:0000256" key="1">
    <source>
        <dbReference type="ARBA" id="ARBA00006699"/>
    </source>
</evidence>
<dbReference type="Gene3D" id="2.60.220.10">
    <property type="entry name" value="Polysaccharide lyase family 8-like, C-terminal"/>
    <property type="match status" value="1"/>
</dbReference>
<dbReference type="Gene3D" id="2.70.98.10">
    <property type="match status" value="1"/>
</dbReference>
<dbReference type="Proteomes" id="UP000191116">
    <property type="component" value="Unassembled WGS sequence"/>
</dbReference>
<organism evidence="9 10">
    <name type="scientific">Photobacterium toruni</name>
    <dbReference type="NCBI Taxonomy" id="1935446"/>
    <lineage>
        <taxon>Bacteria</taxon>
        <taxon>Pseudomonadati</taxon>
        <taxon>Pseudomonadota</taxon>
        <taxon>Gammaproteobacteria</taxon>
        <taxon>Vibrionales</taxon>
        <taxon>Vibrionaceae</taxon>
        <taxon>Photobacterium</taxon>
    </lineage>
</organism>
<proteinExistence type="inferred from homology"/>
<keyword evidence="5" id="KW-0479">Metal-binding</keyword>
<evidence type="ECO:0000256" key="3">
    <source>
        <dbReference type="PIRNR" id="PIRNR034515"/>
    </source>
</evidence>
<feature type="binding site" evidence="5">
    <location>
        <position position="78"/>
    </location>
    <ligand>
        <name>Ca(2+)</name>
        <dbReference type="ChEBI" id="CHEBI:29108"/>
    </ligand>
</feature>
<dbReference type="GO" id="GO:0046872">
    <property type="term" value="F:metal ion binding"/>
    <property type="evidence" value="ECO:0007669"/>
    <property type="project" value="UniProtKB-KW"/>
</dbReference>
<feature type="domain" description="Lyase N-terminal" evidence="7">
    <location>
        <begin position="52"/>
        <end position="206"/>
    </location>
</feature>
<dbReference type="GO" id="GO:0005576">
    <property type="term" value="C:extracellular region"/>
    <property type="evidence" value="ECO:0007669"/>
    <property type="project" value="InterPro"/>
</dbReference>
<evidence type="ECO:0000259" key="7">
    <source>
        <dbReference type="Pfam" id="PF09092"/>
    </source>
</evidence>
<dbReference type="SUPFAM" id="SSF49863">
    <property type="entry name" value="Hyaluronate lyase-like, C-terminal domain"/>
    <property type="match status" value="1"/>
</dbReference>
<feature type="active site" description="Proton donor" evidence="4">
    <location>
        <position position="498"/>
    </location>
</feature>
<keyword evidence="2 3" id="KW-0456">Lyase</keyword>
<dbReference type="PIRSF" id="PIRSF034515">
    <property type="entry name" value="Chondroitinase"/>
    <property type="match status" value="1"/>
</dbReference>
<feature type="active site" description="Proton acceptor" evidence="4">
    <location>
        <position position="381"/>
    </location>
</feature>
<dbReference type="InterPro" id="IPR024200">
    <property type="entry name" value="Chondroitinase_ABC_I"/>
</dbReference>
<feature type="binding site" evidence="5">
    <location>
        <position position="81"/>
    </location>
    <ligand>
        <name>Ca(2+)</name>
        <dbReference type="ChEBI" id="CHEBI:29108"/>
    </ligand>
</feature>
<dbReference type="GO" id="GO:0034000">
    <property type="term" value="F:chondroitin-sulfate-ABC endolyase activity"/>
    <property type="evidence" value="ECO:0007669"/>
    <property type="project" value="InterPro"/>
</dbReference>
<dbReference type="InterPro" id="IPR011071">
    <property type="entry name" value="Lyase_8-like_C"/>
</dbReference>
<keyword evidence="3" id="KW-0119">Carbohydrate metabolism</keyword>
<dbReference type="Gene3D" id="1.50.10.100">
    <property type="entry name" value="Chondroitin AC/alginate lyase"/>
    <property type="match status" value="1"/>
</dbReference>
<dbReference type="PANTHER" id="PTHR37322">
    <property type="match status" value="1"/>
</dbReference>
<dbReference type="Gene3D" id="2.60.120.430">
    <property type="entry name" value="Galactose-binding lectin"/>
    <property type="match status" value="1"/>
</dbReference>
<dbReference type="InterPro" id="IPR008929">
    <property type="entry name" value="Chondroitin_lyas"/>
</dbReference>
<evidence type="ECO:0000313" key="10">
    <source>
        <dbReference type="Proteomes" id="UP000191116"/>
    </source>
</evidence>
<dbReference type="Pfam" id="PF09093">
    <property type="entry name" value="Lyase_catalyt"/>
    <property type="match status" value="1"/>
</dbReference>
<dbReference type="PANTHER" id="PTHR37322:SF3">
    <property type="entry name" value="CHONDROITIN SULFATE ABC EXOLYASE"/>
    <property type="match status" value="1"/>
</dbReference>
<name>A0A1T4U6T6_9GAMM</name>
<dbReference type="InterPro" id="IPR011013">
    <property type="entry name" value="Gal_mutarotase_sf_dom"/>
</dbReference>
<dbReference type="SUPFAM" id="SSF48230">
    <property type="entry name" value="Chondroitin AC/alginate lyase"/>
    <property type="match status" value="1"/>
</dbReference>
<dbReference type="OrthoDB" id="6394136at2"/>
<dbReference type="SUPFAM" id="SSF74650">
    <property type="entry name" value="Galactose mutarotase-like"/>
    <property type="match status" value="1"/>
</dbReference>
<evidence type="ECO:0000259" key="8">
    <source>
        <dbReference type="Pfam" id="PF09093"/>
    </source>
</evidence>
<dbReference type="InterPro" id="IPR008979">
    <property type="entry name" value="Galactose-bd-like_sf"/>
</dbReference>
<evidence type="ECO:0000259" key="6">
    <source>
        <dbReference type="Pfam" id="PF02278"/>
    </source>
</evidence>
<sequence>MNIFSFSNNKKQLIALSIILALSGCNHENINSTHDSLNGKGAQLEPGGYMYFFENEVPAAITTNATQPLTISNLHFKDGKHALKWQYSSGSNLTFHQNIGYSPEKENDINPQTFMAWIYNETPSDKTLKFKFGNKNDTNVYFEYGLNFDGWRGIAVPFRDMKGAATASMDRLQILAPDHNGTLYLDQIMVSVPVDNRWPTADIQQPYVNSGVVNMASKNWTALLMYDQMLKHHQPTFTYNVQFDDTTGDTANLYRQFDHHLNIQANNSISQTKIDDNLAKYSPFLISKNQDGSWQGKPLDHPKRQNFLKTGIVSSTTLSPLTDTANIRDLGKVMLETAKFLRTNSLSEANRQQLEDQFIQALQYALDQGWQGGSGQQIITHVGYQTKEFFDALFISRHLLAKHQLLQPAQQAMMWFNASGRIYEKDKEIIASNVDILNTQLQWMIKSFLLLPDQNERHLMLEQLQQWLSKTLLASDGLGGGFKSDGSIFHHSQHYPAYGKDAFGGLAAAIYGLSASPYQITTAAHQRIKDALLKMRIYTKNSYIPIVLSGRHPDGKQKITSIPFKWLALAGSPDKTQPIDKELAAAYANLINKPSFEGIKAEAEPTGAWAMNYASMAVMRGKNTKTPQNSWLLTARGFSRYLVGNETYAANNLYGRYLQYGQLEITPSNIKKRAFSHNGWNWNRYPGTTTVQLDNTELQASLTQLPGAGIEEMLLSTQTYSGANRFNDHATMFAVKLQGHKKYNQQNFSANKSYFMFDNTVIALGSNINHDDINNPVQTTLFQHNISDLSPVEINGSTINQLEATQTFDGDITLLDPAGNRYYISTTAAQPLLFSYNKQISNDEDDGKETQGQFTTAVINHGITPINQGYEYAIVIETETKDKPQYRVIQKDNAVHAVESINGIEAYAFFEPATIKTAKHLLSAATASQIMLQEYSNGHRLNLSVVNPDLALYKGQDPEQIDANGEQIEVSIYDRDWRYSLSQPVITKFTLKDKWQLATSNNAVNITYNGDNTEITTTTIDAIPLLFNLSKI</sequence>
<dbReference type="RefSeq" id="WP_080175553.1">
    <property type="nucleotide sequence ID" value="NZ_AP024855.1"/>
</dbReference>
<comment type="similarity">
    <text evidence="1 3">Belongs to the polysaccharide lyase 8 family.</text>
</comment>
<dbReference type="EMBL" id="FUWP01000017">
    <property type="protein sequence ID" value="SKA48393.1"/>
    <property type="molecule type" value="Genomic_DNA"/>
</dbReference>
<evidence type="ECO:0000313" key="9">
    <source>
        <dbReference type="EMBL" id="SKA48393.1"/>
    </source>
</evidence>
<reference evidence="9 10" key="1">
    <citation type="submission" date="2017-02" db="EMBL/GenBank/DDBJ databases">
        <authorList>
            <person name="Peterson S.W."/>
        </authorList>
    </citation>
    <scope>NUCLEOTIDE SEQUENCE [LARGE SCALE GENOMIC DNA]</scope>
    <source>
        <strain evidence="9 10">CECT 9189</strain>
    </source>
</reference>
<dbReference type="GO" id="GO:0005975">
    <property type="term" value="P:carbohydrate metabolic process"/>
    <property type="evidence" value="ECO:0007669"/>
    <property type="project" value="InterPro"/>
</dbReference>
<feature type="domain" description="Lyase catalytic" evidence="8">
    <location>
        <begin position="266"/>
        <end position="594"/>
    </location>
</feature>
<feature type="active site" description="Proton acceptor" evidence="4">
    <location>
        <position position="491"/>
    </location>
</feature>